<dbReference type="eggNOG" id="arCOG02436">
    <property type="taxonomic scope" value="Archaea"/>
</dbReference>
<feature type="transmembrane region" description="Helical" evidence="1">
    <location>
        <begin position="307"/>
        <end position="326"/>
    </location>
</feature>
<keyword evidence="1" id="KW-0472">Membrane</keyword>
<dbReference type="HOGENOM" id="CLU_068384_0_0_2"/>
<dbReference type="PANTHER" id="PTHR43471">
    <property type="entry name" value="ABC TRANSPORTER PERMEASE"/>
    <property type="match status" value="1"/>
</dbReference>
<dbReference type="AlphaFoldDB" id="E1RFK6"/>
<name>E1RFK6_METP4</name>
<dbReference type="Pfam" id="PF12679">
    <property type="entry name" value="ABC2_membrane_2"/>
    <property type="match status" value="1"/>
</dbReference>
<evidence type="ECO:0000313" key="2">
    <source>
        <dbReference type="EMBL" id="ADN36236.1"/>
    </source>
</evidence>
<dbReference type="GO" id="GO:0005886">
    <property type="term" value="C:plasma membrane"/>
    <property type="evidence" value="ECO:0007669"/>
    <property type="project" value="UniProtKB-SubCell"/>
</dbReference>
<feature type="transmembrane region" description="Helical" evidence="1">
    <location>
        <begin position="23"/>
        <end position="42"/>
    </location>
</feature>
<feature type="transmembrane region" description="Helical" evidence="1">
    <location>
        <begin position="121"/>
        <end position="149"/>
    </location>
</feature>
<feature type="transmembrane region" description="Helical" evidence="1">
    <location>
        <begin position="155"/>
        <end position="177"/>
    </location>
</feature>
<proteinExistence type="predicted"/>
<organism evidence="2 3">
    <name type="scientific">Methanolacinia petrolearia (strain DSM 11571 / OCM 486 / SEBR 4847)</name>
    <name type="common">Methanoplanus petrolearius</name>
    <dbReference type="NCBI Taxonomy" id="679926"/>
    <lineage>
        <taxon>Archaea</taxon>
        <taxon>Methanobacteriati</taxon>
        <taxon>Methanobacteriota</taxon>
        <taxon>Stenosarchaea group</taxon>
        <taxon>Methanomicrobia</taxon>
        <taxon>Methanomicrobiales</taxon>
        <taxon>Methanomicrobiaceae</taxon>
        <taxon>Methanolacinia</taxon>
    </lineage>
</organism>
<sequence length="334" mass="37210" precursor="true">MNLNRLLTISEKEFLDHLISKRFFVLLAIICVILCVSAINGVNNYNNALDRYKAGSETEVFQPTAVMVFTEITNSIGVYSLGAIIGLALGFDLISGEREAGSLKTILSRPLYRDELINGKAIGGIISLAILTFVGFALVIATMLILGIVPDLEDISMIGIVWLLTILFILTAFSIAVMSSVIAKTSSEALMIALVITFVLFLIIPTIGGDIGTKILIGDPPEESEYSSGSSGYNEDFQEIQQEYYRKEDFISEFTNMFSARIIYNDLVAPLTWPSFYAISKLDFSDDISRHGELEKPSIWGIMQDKWIKIIVFLMWPVLFFGIAYVKFMRADLR</sequence>
<evidence type="ECO:0000256" key="1">
    <source>
        <dbReference type="SAM" id="Phobius"/>
    </source>
</evidence>
<dbReference type="OrthoDB" id="86287at2157"/>
<keyword evidence="3" id="KW-1185">Reference proteome</keyword>
<evidence type="ECO:0000313" key="3">
    <source>
        <dbReference type="Proteomes" id="UP000006565"/>
    </source>
</evidence>
<reference evidence="2 3" key="1">
    <citation type="journal article" date="2010" name="Stand. Genomic Sci.">
        <title>Complete genome sequence of Methanoplanus petrolearius type strain (SEBR 4847).</title>
        <authorList>
            <person name="Brambilla E."/>
            <person name="Djao O.D."/>
            <person name="Daligault H."/>
            <person name="Lapidus A."/>
            <person name="Lucas S."/>
            <person name="Hammon N."/>
            <person name="Nolan M."/>
            <person name="Tice H."/>
            <person name="Cheng J.F."/>
            <person name="Han C."/>
            <person name="Tapia R."/>
            <person name="Goodwin L."/>
            <person name="Pitluck S."/>
            <person name="Liolios K."/>
            <person name="Ivanova N."/>
            <person name="Mavromatis K."/>
            <person name="Mikhailova N."/>
            <person name="Pati A."/>
            <person name="Chen A."/>
            <person name="Palaniappan K."/>
            <person name="Land M."/>
            <person name="Hauser L."/>
            <person name="Chang Y.J."/>
            <person name="Jeffries C.D."/>
            <person name="Rohde M."/>
            <person name="Spring S."/>
            <person name="Sikorski J."/>
            <person name="Goker M."/>
            <person name="Woyke T."/>
            <person name="Bristow J."/>
            <person name="Eisen J.A."/>
            <person name="Markowitz V."/>
            <person name="Hugenholtz P."/>
            <person name="Kyrpides N.C."/>
            <person name="Klenk H.P."/>
        </authorList>
    </citation>
    <scope>NUCLEOTIDE SEQUENCE [LARGE SCALE GENOMIC DNA]</scope>
    <source>
        <strain evidence="3">DSM 11571 / OCM 486 / SEBR 4847</strain>
    </source>
</reference>
<dbReference type="STRING" id="679926.Mpet_1477"/>
<accession>E1RFK6</accession>
<dbReference type="GO" id="GO:0140359">
    <property type="term" value="F:ABC-type transporter activity"/>
    <property type="evidence" value="ECO:0007669"/>
    <property type="project" value="InterPro"/>
</dbReference>
<keyword evidence="1" id="KW-1133">Transmembrane helix</keyword>
<dbReference type="EMBL" id="CP002117">
    <property type="protein sequence ID" value="ADN36236.1"/>
    <property type="molecule type" value="Genomic_DNA"/>
</dbReference>
<dbReference type="KEGG" id="mpi:Mpet_1477"/>
<protein>
    <submittedName>
        <fullName evidence="2">ABC-type transport system involved in multi-copper enzyme maturation permease component-like protein</fullName>
    </submittedName>
</protein>
<dbReference type="Proteomes" id="UP000006565">
    <property type="component" value="Chromosome"/>
</dbReference>
<gene>
    <name evidence="2" type="ordered locus">Mpet_1477</name>
</gene>
<keyword evidence="1" id="KW-0812">Transmembrane</keyword>
<feature type="transmembrane region" description="Helical" evidence="1">
    <location>
        <begin position="189"/>
        <end position="208"/>
    </location>
</feature>
<dbReference type="PANTHER" id="PTHR43471:SF14">
    <property type="entry name" value="ABC-2 TYPE TRANSPORT SYSTEM PERMEASE PROTEIN"/>
    <property type="match status" value="1"/>
</dbReference>